<proteinExistence type="predicted"/>
<evidence type="ECO:0000313" key="2">
    <source>
        <dbReference type="EMBL" id="KAG9247073.1"/>
    </source>
</evidence>
<dbReference type="InterPro" id="IPR046896">
    <property type="entry name" value="Cup1-like_N"/>
</dbReference>
<sequence>MNPFLTVDLRLPSELRHAYRSLLRAATYLPDSHARDYFHAFITTSFRKPSEKIATKLRHQEDPEPLLARYHSREYISSLHRKAKKLHRASLGSVVDLEDALMRAYGRSGARRRQLLAAFMKTKDEDIVPDSSPLQDMIRATRSTDMHEKPVTQVGLLQYGPNSSFTALKTSHEATHYDRRIARAAIVEKWLYAGQPQKTMWGRPMPLKRHVNDRKRNFRRHLELMHAPLPVAEWTRLQGFATGAIPIPVFPERRKRVGEEVLEGTERSRRLLEYFTTPVDISQPQHNLVTLSSQGLVAHDLPTSTMFRLEKHDITPRFLRRLYAKMWYKSPKLTRDPESEKWLVTWGAPAASCDRITEAGQGDEELFEGLDDLEVGMNKKKRRKRGWKGKADARRIEVAENKMQQVGRDEVQGYLRGVVPALISLDA</sequence>
<accession>A0A9P7Z7K4</accession>
<reference evidence="2" key="1">
    <citation type="journal article" date="2021" name="IMA Fungus">
        <title>Genomic characterization of three marine fungi, including Emericellopsis atlantica sp. nov. with signatures of a generalist lifestyle and marine biomass degradation.</title>
        <authorList>
            <person name="Hagestad O.C."/>
            <person name="Hou L."/>
            <person name="Andersen J.H."/>
            <person name="Hansen E.H."/>
            <person name="Altermark B."/>
            <person name="Li C."/>
            <person name="Kuhnert E."/>
            <person name="Cox R.J."/>
            <person name="Crous P.W."/>
            <person name="Spatafora J.W."/>
            <person name="Lail K."/>
            <person name="Amirebrahimi M."/>
            <person name="Lipzen A."/>
            <person name="Pangilinan J."/>
            <person name="Andreopoulos W."/>
            <person name="Hayes R.D."/>
            <person name="Ng V."/>
            <person name="Grigoriev I.V."/>
            <person name="Jackson S.A."/>
            <person name="Sutton T.D.S."/>
            <person name="Dobson A.D.W."/>
            <person name="Rama T."/>
        </authorList>
    </citation>
    <scope>NUCLEOTIDE SEQUENCE</scope>
    <source>
        <strain evidence="2">TRa3180A</strain>
    </source>
</reference>
<name>A0A9P7Z7K4_9HELO</name>
<dbReference type="EMBL" id="MU253783">
    <property type="protein sequence ID" value="KAG9247073.1"/>
    <property type="molecule type" value="Genomic_DNA"/>
</dbReference>
<comment type="caution">
    <text evidence="2">The sequence shown here is derived from an EMBL/GenBank/DDBJ whole genome shotgun (WGS) entry which is preliminary data.</text>
</comment>
<dbReference type="AlphaFoldDB" id="A0A9P7Z7K4"/>
<dbReference type="CDD" id="cd20273">
    <property type="entry name" value="Complex1_LYR_unchar"/>
    <property type="match status" value="1"/>
</dbReference>
<dbReference type="Pfam" id="PF20263">
    <property type="entry name" value="LYRM2-like"/>
    <property type="match status" value="1"/>
</dbReference>
<evidence type="ECO:0000313" key="3">
    <source>
        <dbReference type="Proteomes" id="UP000887226"/>
    </source>
</evidence>
<feature type="domain" description="LYR motif-containing protein Cup1-like N-terminal" evidence="1">
    <location>
        <begin position="19"/>
        <end position="116"/>
    </location>
</feature>
<evidence type="ECO:0000259" key="1">
    <source>
        <dbReference type="Pfam" id="PF20263"/>
    </source>
</evidence>
<dbReference type="Proteomes" id="UP000887226">
    <property type="component" value="Unassembled WGS sequence"/>
</dbReference>
<gene>
    <name evidence="2" type="ORF">BJ878DRAFT_226327</name>
</gene>
<organism evidence="2 3">
    <name type="scientific">Calycina marina</name>
    <dbReference type="NCBI Taxonomy" id="1763456"/>
    <lineage>
        <taxon>Eukaryota</taxon>
        <taxon>Fungi</taxon>
        <taxon>Dikarya</taxon>
        <taxon>Ascomycota</taxon>
        <taxon>Pezizomycotina</taxon>
        <taxon>Leotiomycetes</taxon>
        <taxon>Helotiales</taxon>
        <taxon>Pezizellaceae</taxon>
        <taxon>Calycina</taxon>
    </lineage>
</organism>
<dbReference type="OrthoDB" id="5521299at2759"/>
<protein>
    <recommendedName>
        <fullName evidence="1">LYR motif-containing protein Cup1-like N-terminal domain-containing protein</fullName>
    </recommendedName>
</protein>
<keyword evidence="3" id="KW-1185">Reference proteome</keyword>